<keyword evidence="4" id="KW-1185">Reference proteome</keyword>
<evidence type="ECO:0000313" key="4">
    <source>
        <dbReference type="Proteomes" id="UP000092583"/>
    </source>
</evidence>
<protein>
    <submittedName>
        <fullName evidence="3">Uncharacterized protein</fullName>
    </submittedName>
</protein>
<evidence type="ECO:0000256" key="1">
    <source>
        <dbReference type="SAM" id="Coils"/>
    </source>
</evidence>
<dbReference type="AlphaFoldDB" id="A0A1B9J1Y5"/>
<accession>A0A1B9J1Y5</accession>
<gene>
    <name evidence="3" type="ORF">L486_01453</name>
</gene>
<dbReference type="EMBL" id="KI669459">
    <property type="protein sequence ID" value="OCF61792.1"/>
    <property type="molecule type" value="Genomic_DNA"/>
</dbReference>
<name>A0A1B9J1Y5_9TREE</name>
<evidence type="ECO:0000313" key="3">
    <source>
        <dbReference type="EMBL" id="OCF61792.1"/>
    </source>
</evidence>
<evidence type="ECO:0000256" key="2">
    <source>
        <dbReference type="SAM" id="MobiDB-lite"/>
    </source>
</evidence>
<feature type="region of interest" description="Disordered" evidence="2">
    <location>
        <begin position="263"/>
        <end position="286"/>
    </location>
</feature>
<feature type="coiled-coil region" evidence="1">
    <location>
        <begin position="27"/>
        <end position="116"/>
    </location>
</feature>
<keyword evidence="1" id="KW-0175">Coiled coil</keyword>
<feature type="compositionally biased region" description="Basic and acidic residues" evidence="2">
    <location>
        <begin position="181"/>
        <end position="195"/>
    </location>
</feature>
<feature type="compositionally biased region" description="Polar residues" evidence="2">
    <location>
        <begin position="196"/>
        <end position="207"/>
    </location>
</feature>
<reference evidence="3 4" key="1">
    <citation type="submission" date="2013-07" db="EMBL/GenBank/DDBJ databases">
        <title>The Genome Sequence of Kwoniella mangroviensis CBS10435.</title>
        <authorList>
            <consortium name="The Broad Institute Genome Sequencing Platform"/>
            <person name="Cuomo C."/>
            <person name="Litvintseva A."/>
            <person name="Chen Y."/>
            <person name="Heitman J."/>
            <person name="Sun S."/>
            <person name="Springer D."/>
            <person name="Dromer F."/>
            <person name="Young S.K."/>
            <person name="Zeng Q."/>
            <person name="Gargeya S."/>
            <person name="Fitzgerald M."/>
            <person name="Abouelleil A."/>
            <person name="Alvarado L."/>
            <person name="Berlin A.M."/>
            <person name="Chapman S.B."/>
            <person name="Dewar J."/>
            <person name="Goldberg J."/>
            <person name="Griggs A."/>
            <person name="Gujja S."/>
            <person name="Hansen M."/>
            <person name="Howarth C."/>
            <person name="Imamovic A."/>
            <person name="Larimer J."/>
            <person name="McCowan C."/>
            <person name="Murphy C."/>
            <person name="Pearson M."/>
            <person name="Priest M."/>
            <person name="Roberts A."/>
            <person name="Saif S."/>
            <person name="Shea T."/>
            <person name="Sykes S."/>
            <person name="Wortman J."/>
            <person name="Nusbaum C."/>
            <person name="Birren B."/>
        </authorList>
    </citation>
    <scope>NUCLEOTIDE SEQUENCE [LARGE SCALE GENOMIC DNA]</scope>
    <source>
        <strain evidence="3 4">CBS 10435</strain>
    </source>
</reference>
<sequence length="286" mass="33278">MEDQVIPQSINHQTLIVQTSSTDIAHIKLLEEKVKKLETENKKVKTQNANLRKTNRELMNENREPRSVVEDEETGNNVIEDLRSRRQVIENRIKGLENLRSQNQLLENKIIGLEHEDRCKGDRIKELEDLLQLHHYNCVEEIDNPKSDKARQAEMDRRLIETQQAIVSKFEERVKQLEKEKSDLVTRSRTEKKQLESQSAKHQSQLKRLTDEKGILEQEKEKILKRCSELESRCDNKDEQMRKITTFLAQAKDLVRGAEQILKGPKDCNTSDSSVSESLSQKVTDS</sequence>
<organism evidence="3 4">
    <name type="scientific">Kwoniella mangroviensis CBS 10435</name>
    <dbReference type="NCBI Taxonomy" id="1331196"/>
    <lineage>
        <taxon>Eukaryota</taxon>
        <taxon>Fungi</taxon>
        <taxon>Dikarya</taxon>
        <taxon>Basidiomycota</taxon>
        <taxon>Agaricomycotina</taxon>
        <taxon>Tremellomycetes</taxon>
        <taxon>Tremellales</taxon>
        <taxon>Cryptococcaceae</taxon>
        <taxon>Kwoniella</taxon>
    </lineage>
</organism>
<proteinExistence type="predicted"/>
<feature type="compositionally biased region" description="Polar residues" evidence="2">
    <location>
        <begin position="268"/>
        <end position="286"/>
    </location>
</feature>
<dbReference type="Proteomes" id="UP000092583">
    <property type="component" value="Unassembled WGS sequence"/>
</dbReference>
<feature type="region of interest" description="Disordered" evidence="2">
    <location>
        <begin position="181"/>
        <end position="207"/>
    </location>
</feature>
<reference evidence="4" key="2">
    <citation type="submission" date="2013-12" db="EMBL/GenBank/DDBJ databases">
        <title>Evolution of pathogenesis and genome organization in the Tremellales.</title>
        <authorList>
            <person name="Cuomo C."/>
            <person name="Litvintseva A."/>
            <person name="Heitman J."/>
            <person name="Chen Y."/>
            <person name="Sun S."/>
            <person name="Springer D."/>
            <person name="Dromer F."/>
            <person name="Young S."/>
            <person name="Zeng Q."/>
            <person name="Chapman S."/>
            <person name="Gujja S."/>
            <person name="Saif S."/>
            <person name="Birren B."/>
        </authorList>
    </citation>
    <scope>NUCLEOTIDE SEQUENCE [LARGE SCALE GENOMIC DNA]</scope>
    <source>
        <strain evidence="4">CBS 10435</strain>
    </source>
</reference>